<name>A0ABP8LN32_9BACT</name>
<evidence type="ECO:0000313" key="1">
    <source>
        <dbReference type="EMBL" id="GAA4431534.1"/>
    </source>
</evidence>
<sequence length="235" mass="27021">MVRAIQWDNGLRASMLYDADSTLSRIRYSFRNVAGSTVIEWEGKRVKSMYEDESRNKNTYYYADGRISHFINSPRQATSAGGYKMEFDYKSNGQLAKLRYFVINEAGTNLKTETVYEYSSSGDLMKATTTGDNSIVTHTIEQYSAPVDFNPLIFIEVGLYENYTVFNLPVMTRMKKYPLRIVRTVQIGNEAAYIDKIDEHICEISNRRLNKIKSTITVPKMPQYSKSVTGVFEYD</sequence>
<gene>
    <name evidence="1" type="ORF">GCM10023091_02380</name>
</gene>
<protein>
    <recommendedName>
        <fullName evidence="3">YD repeat-containing protein</fullName>
    </recommendedName>
</protein>
<evidence type="ECO:0000313" key="2">
    <source>
        <dbReference type="Proteomes" id="UP001501508"/>
    </source>
</evidence>
<comment type="caution">
    <text evidence="1">The sequence shown here is derived from an EMBL/GenBank/DDBJ whole genome shotgun (WGS) entry which is preliminary data.</text>
</comment>
<evidence type="ECO:0008006" key="3">
    <source>
        <dbReference type="Google" id="ProtNLM"/>
    </source>
</evidence>
<keyword evidence="2" id="KW-1185">Reference proteome</keyword>
<dbReference type="EMBL" id="BAABEY010000001">
    <property type="protein sequence ID" value="GAA4431534.1"/>
    <property type="molecule type" value="Genomic_DNA"/>
</dbReference>
<dbReference type="Proteomes" id="UP001501508">
    <property type="component" value="Unassembled WGS sequence"/>
</dbReference>
<reference evidence="2" key="1">
    <citation type="journal article" date="2019" name="Int. J. Syst. Evol. Microbiol.">
        <title>The Global Catalogue of Microorganisms (GCM) 10K type strain sequencing project: providing services to taxonomists for standard genome sequencing and annotation.</title>
        <authorList>
            <consortium name="The Broad Institute Genomics Platform"/>
            <consortium name="The Broad Institute Genome Sequencing Center for Infectious Disease"/>
            <person name="Wu L."/>
            <person name="Ma J."/>
        </authorList>
    </citation>
    <scope>NUCLEOTIDE SEQUENCE [LARGE SCALE GENOMIC DNA]</scope>
    <source>
        <strain evidence="2">JCM 31920</strain>
    </source>
</reference>
<organism evidence="1 2">
    <name type="scientific">Ravibacter arvi</name>
    <dbReference type="NCBI Taxonomy" id="2051041"/>
    <lineage>
        <taxon>Bacteria</taxon>
        <taxon>Pseudomonadati</taxon>
        <taxon>Bacteroidota</taxon>
        <taxon>Cytophagia</taxon>
        <taxon>Cytophagales</taxon>
        <taxon>Spirosomataceae</taxon>
        <taxon>Ravibacter</taxon>
    </lineage>
</organism>
<accession>A0ABP8LN32</accession>
<proteinExistence type="predicted"/>